<dbReference type="Proteomes" id="UP001234989">
    <property type="component" value="Chromosome 8"/>
</dbReference>
<dbReference type="AlphaFoldDB" id="A0AAF0ZKH5"/>
<keyword evidence="2" id="KW-1185">Reference proteome</keyword>
<reference evidence="1" key="1">
    <citation type="submission" date="2023-08" db="EMBL/GenBank/DDBJ databases">
        <title>A de novo genome assembly of Solanum verrucosum Schlechtendal, a Mexican diploid species geographically isolated from the other diploid A-genome species in potato relatives.</title>
        <authorList>
            <person name="Hosaka K."/>
        </authorList>
    </citation>
    <scope>NUCLEOTIDE SEQUENCE</scope>
    <source>
        <tissue evidence="1">Young leaves</tissue>
    </source>
</reference>
<dbReference type="Gene3D" id="3.30.420.10">
    <property type="entry name" value="Ribonuclease H-like superfamily/Ribonuclease H"/>
    <property type="match status" value="1"/>
</dbReference>
<name>A0AAF0ZKH5_SOLVR</name>
<evidence type="ECO:0000313" key="2">
    <source>
        <dbReference type="Proteomes" id="UP001234989"/>
    </source>
</evidence>
<dbReference type="PANTHER" id="PTHR45835">
    <property type="entry name" value="YALI0A06105P"/>
    <property type="match status" value="1"/>
</dbReference>
<dbReference type="InterPro" id="IPR036397">
    <property type="entry name" value="RNaseH_sf"/>
</dbReference>
<dbReference type="PANTHER" id="PTHR45835:SF91">
    <property type="entry name" value="RETROTRANSPOSON, TY3-GYPSY SUBCLASS-LIKE PROTEIN"/>
    <property type="match status" value="1"/>
</dbReference>
<dbReference type="EMBL" id="CP133619">
    <property type="protein sequence ID" value="WMV41133.1"/>
    <property type="molecule type" value="Genomic_DNA"/>
</dbReference>
<sequence>MDFITSLPQSLINHDSIWGDCRHDNQIIQLLYNKGYQYTEEYANLHIREIIDVQAEHTIQTVEDMVIACGFDFKGNWDDHLPLIDFEYNNRYHSNIQMALYETLYGRTCRNPIG</sequence>
<dbReference type="InterPro" id="IPR012337">
    <property type="entry name" value="RNaseH-like_sf"/>
</dbReference>
<organism evidence="1 2">
    <name type="scientific">Solanum verrucosum</name>
    <dbReference type="NCBI Taxonomy" id="315347"/>
    <lineage>
        <taxon>Eukaryota</taxon>
        <taxon>Viridiplantae</taxon>
        <taxon>Streptophyta</taxon>
        <taxon>Embryophyta</taxon>
        <taxon>Tracheophyta</taxon>
        <taxon>Spermatophyta</taxon>
        <taxon>Magnoliopsida</taxon>
        <taxon>eudicotyledons</taxon>
        <taxon>Gunneridae</taxon>
        <taxon>Pentapetalae</taxon>
        <taxon>asterids</taxon>
        <taxon>lamiids</taxon>
        <taxon>Solanales</taxon>
        <taxon>Solanaceae</taxon>
        <taxon>Solanoideae</taxon>
        <taxon>Solaneae</taxon>
        <taxon>Solanum</taxon>
    </lineage>
</organism>
<dbReference type="SUPFAM" id="SSF53098">
    <property type="entry name" value="Ribonuclease H-like"/>
    <property type="match status" value="1"/>
</dbReference>
<proteinExistence type="predicted"/>
<protein>
    <submittedName>
        <fullName evidence="1">Uncharacterized protein</fullName>
    </submittedName>
</protein>
<dbReference type="GO" id="GO:0003676">
    <property type="term" value="F:nucleic acid binding"/>
    <property type="evidence" value="ECO:0007669"/>
    <property type="project" value="InterPro"/>
</dbReference>
<evidence type="ECO:0000313" key="1">
    <source>
        <dbReference type="EMBL" id="WMV41133.1"/>
    </source>
</evidence>
<gene>
    <name evidence="1" type="ORF">MTR67_034518</name>
</gene>
<accession>A0AAF0ZKH5</accession>